<dbReference type="PANTHER" id="PTHR38123:SF1">
    <property type="entry name" value="HYDROPHOBIC SURFACE BINDING PROTEIN"/>
    <property type="match status" value="1"/>
</dbReference>
<evidence type="ECO:0000313" key="3">
    <source>
        <dbReference type="Proteomes" id="UP000567179"/>
    </source>
</evidence>
<dbReference type="Gene3D" id="1.20.1280.140">
    <property type="match status" value="1"/>
</dbReference>
<feature type="signal peptide" evidence="1">
    <location>
        <begin position="1"/>
        <end position="18"/>
    </location>
</feature>
<keyword evidence="3" id="KW-1185">Reference proteome</keyword>
<keyword evidence="1" id="KW-0732">Signal</keyword>
<reference evidence="2 3" key="1">
    <citation type="journal article" date="2020" name="ISME J.">
        <title>Uncovering the hidden diversity of litter-decomposition mechanisms in mushroom-forming fungi.</title>
        <authorList>
            <person name="Floudas D."/>
            <person name="Bentzer J."/>
            <person name="Ahren D."/>
            <person name="Johansson T."/>
            <person name="Persson P."/>
            <person name="Tunlid A."/>
        </authorList>
    </citation>
    <scope>NUCLEOTIDE SEQUENCE [LARGE SCALE GENOMIC DNA]</scope>
    <source>
        <strain evidence="2 3">CBS 101986</strain>
    </source>
</reference>
<organism evidence="2 3">
    <name type="scientific">Psilocybe cf. subviscida</name>
    <dbReference type="NCBI Taxonomy" id="2480587"/>
    <lineage>
        <taxon>Eukaryota</taxon>
        <taxon>Fungi</taxon>
        <taxon>Dikarya</taxon>
        <taxon>Basidiomycota</taxon>
        <taxon>Agaricomycotina</taxon>
        <taxon>Agaricomycetes</taxon>
        <taxon>Agaricomycetidae</taxon>
        <taxon>Agaricales</taxon>
        <taxon>Agaricineae</taxon>
        <taxon>Strophariaceae</taxon>
        <taxon>Psilocybe</taxon>
    </lineage>
</organism>
<proteinExistence type="predicted"/>
<dbReference type="GO" id="GO:0005576">
    <property type="term" value="C:extracellular region"/>
    <property type="evidence" value="ECO:0007669"/>
    <property type="project" value="TreeGrafter"/>
</dbReference>
<evidence type="ECO:0000313" key="2">
    <source>
        <dbReference type="EMBL" id="KAF5324335.1"/>
    </source>
</evidence>
<evidence type="ECO:0000256" key="1">
    <source>
        <dbReference type="SAM" id="SignalP"/>
    </source>
</evidence>
<dbReference type="PANTHER" id="PTHR38123">
    <property type="entry name" value="CELL WALL SERINE-THREONINE-RICH GALACTOMANNOPROTEIN MP1 (AFU_ORTHOLOGUE AFUA_4G03240)"/>
    <property type="match status" value="1"/>
</dbReference>
<comment type="caution">
    <text evidence="2">The sequence shown here is derived from an EMBL/GenBank/DDBJ whole genome shotgun (WGS) entry which is preliminary data.</text>
</comment>
<dbReference type="OrthoDB" id="3485059at2759"/>
<gene>
    <name evidence="2" type="ORF">D9619_011311</name>
</gene>
<evidence type="ECO:0008006" key="4">
    <source>
        <dbReference type="Google" id="ProtNLM"/>
    </source>
</evidence>
<sequence>MKFQSTIALLALAIGVQAASVANVLSDISTVSTDVTNLNNAINAFSGSNLIAALAIHTDAGTLTSAVNKATTDSNALTPLPISESDGQSILNAVTAIKPTILSALTGIVAKKAALTALPVGGIPALVKSDLASLNTATSAFEAALIAKAPADLKSSASALQSSINAAFATAIAAYASA</sequence>
<dbReference type="InterPro" id="IPR021054">
    <property type="entry name" value="Cell_wall_mannoprotein_1"/>
</dbReference>
<name>A0A8H5BJ47_9AGAR</name>
<protein>
    <recommendedName>
        <fullName evidence="4">Hydrophobic surface binding protein</fullName>
    </recommendedName>
</protein>
<dbReference type="Proteomes" id="UP000567179">
    <property type="component" value="Unassembled WGS sequence"/>
</dbReference>
<dbReference type="AlphaFoldDB" id="A0A8H5BJ47"/>
<dbReference type="EMBL" id="JAACJJ010000016">
    <property type="protein sequence ID" value="KAF5324335.1"/>
    <property type="molecule type" value="Genomic_DNA"/>
</dbReference>
<dbReference type="Pfam" id="PF12296">
    <property type="entry name" value="HsbA"/>
    <property type="match status" value="1"/>
</dbReference>
<feature type="chain" id="PRO_5034161902" description="Hydrophobic surface binding protein" evidence="1">
    <location>
        <begin position="19"/>
        <end position="178"/>
    </location>
</feature>
<accession>A0A8H5BJ47</accession>